<keyword evidence="5" id="KW-1133">Transmembrane helix</keyword>
<evidence type="ECO:0000313" key="9">
    <source>
        <dbReference type="Proteomes" id="UP000002217"/>
    </source>
</evidence>
<reference evidence="8 9" key="1">
    <citation type="journal article" date="2009" name="Stand. Genomic Sci.">
        <title>Complete genome sequence of Desulfotomaculum acetoxidans type strain (5575).</title>
        <authorList>
            <person name="Spring S."/>
            <person name="Lapidus A."/>
            <person name="Schroder M."/>
            <person name="Gleim D."/>
            <person name="Sims D."/>
            <person name="Meincke L."/>
            <person name="Glavina Del Rio T."/>
            <person name="Tice H."/>
            <person name="Copeland A."/>
            <person name="Cheng J.F."/>
            <person name="Lucas S."/>
            <person name="Chen F."/>
            <person name="Nolan M."/>
            <person name="Bruce D."/>
            <person name="Goodwin L."/>
            <person name="Pitluck S."/>
            <person name="Ivanova N."/>
            <person name="Mavromatis K."/>
            <person name="Mikhailova N."/>
            <person name="Pati A."/>
            <person name="Chen A."/>
            <person name="Palaniappan K."/>
            <person name="Land M."/>
            <person name="Hauser L."/>
            <person name="Chang Y.J."/>
            <person name="Jeffries C.D."/>
            <person name="Chain P."/>
            <person name="Saunders E."/>
            <person name="Brettin T."/>
            <person name="Detter J.C."/>
            <person name="Goker M."/>
            <person name="Bristow J."/>
            <person name="Eisen J.A."/>
            <person name="Markowitz V."/>
            <person name="Hugenholtz P."/>
            <person name="Kyrpides N.C."/>
            <person name="Klenk H.P."/>
            <person name="Han C."/>
        </authorList>
    </citation>
    <scope>NUCLEOTIDE SEQUENCE [LARGE SCALE GENOMIC DNA]</scope>
    <source>
        <strain evidence="9">ATCC 49208 / DSM 771 / VKM B-1644</strain>
    </source>
</reference>
<keyword evidence="5" id="KW-0472">Membrane</keyword>
<feature type="transmembrane region" description="Helical" evidence="5">
    <location>
        <begin position="190"/>
        <end position="210"/>
    </location>
</feature>
<dbReference type="GO" id="GO:0006935">
    <property type="term" value="P:chemotaxis"/>
    <property type="evidence" value="ECO:0007669"/>
    <property type="project" value="InterPro"/>
</dbReference>
<dbReference type="GO" id="GO:0016020">
    <property type="term" value="C:membrane"/>
    <property type="evidence" value="ECO:0007669"/>
    <property type="project" value="InterPro"/>
</dbReference>
<evidence type="ECO:0000256" key="4">
    <source>
        <dbReference type="SAM" id="Coils"/>
    </source>
</evidence>
<evidence type="ECO:0000259" key="6">
    <source>
        <dbReference type="PROSITE" id="PS50111"/>
    </source>
</evidence>
<dbReference type="InterPro" id="IPR024478">
    <property type="entry name" value="HlyB_4HB_MCP"/>
</dbReference>
<dbReference type="InterPro" id="IPR004090">
    <property type="entry name" value="Chemotax_Me-accpt_rcpt"/>
</dbReference>
<feature type="coiled-coil region" evidence="4">
    <location>
        <begin position="477"/>
        <end position="522"/>
    </location>
</feature>
<dbReference type="PROSITE" id="PS50111">
    <property type="entry name" value="CHEMOTAXIS_TRANSDUC_2"/>
    <property type="match status" value="1"/>
</dbReference>
<evidence type="ECO:0000256" key="3">
    <source>
        <dbReference type="PROSITE-ProRule" id="PRU00284"/>
    </source>
</evidence>
<dbReference type="RefSeq" id="WP_015758690.1">
    <property type="nucleotide sequence ID" value="NC_013216.1"/>
</dbReference>
<keyword evidence="1 3" id="KW-0807">Transducer</keyword>
<feature type="transmembrane region" description="Helical" evidence="5">
    <location>
        <begin position="15"/>
        <end position="35"/>
    </location>
</feature>
<name>C8W5J8_DESAS</name>
<dbReference type="STRING" id="485916.Dtox_3264"/>
<dbReference type="Proteomes" id="UP000002217">
    <property type="component" value="Chromosome"/>
</dbReference>
<dbReference type="AlphaFoldDB" id="C8W5J8"/>
<keyword evidence="9" id="KW-1185">Reference proteome</keyword>
<evidence type="ECO:0000256" key="1">
    <source>
        <dbReference type="ARBA" id="ARBA00023224"/>
    </source>
</evidence>
<dbReference type="KEGG" id="dae:Dtox_3264"/>
<dbReference type="PRINTS" id="PR00260">
    <property type="entry name" value="CHEMTRNSDUCR"/>
</dbReference>
<dbReference type="Gene3D" id="1.10.287.950">
    <property type="entry name" value="Methyl-accepting chemotaxis protein"/>
    <property type="match status" value="1"/>
</dbReference>
<dbReference type="SMART" id="SM00304">
    <property type="entry name" value="HAMP"/>
    <property type="match status" value="1"/>
</dbReference>
<dbReference type="SUPFAM" id="SSF58104">
    <property type="entry name" value="Methyl-accepting chemotaxis protein (MCP) signaling domain"/>
    <property type="match status" value="1"/>
</dbReference>
<proteinExistence type="inferred from homology"/>
<dbReference type="InterPro" id="IPR004089">
    <property type="entry name" value="MCPsignal_dom"/>
</dbReference>
<dbReference type="CDD" id="cd11386">
    <property type="entry name" value="MCP_signal"/>
    <property type="match status" value="1"/>
</dbReference>
<dbReference type="PANTHER" id="PTHR32089">
    <property type="entry name" value="METHYL-ACCEPTING CHEMOTAXIS PROTEIN MCPB"/>
    <property type="match status" value="1"/>
</dbReference>
<keyword evidence="4" id="KW-0175">Coiled coil</keyword>
<dbReference type="Pfam" id="PF00015">
    <property type="entry name" value="MCPsignal"/>
    <property type="match status" value="1"/>
</dbReference>
<dbReference type="FunFam" id="1.10.287.950:FF:000001">
    <property type="entry name" value="Methyl-accepting chemotaxis sensory transducer"/>
    <property type="match status" value="1"/>
</dbReference>
<dbReference type="SMART" id="SM00283">
    <property type="entry name" value="MA"/>
    <property type="match status" value="1"/>
</dbReference>
<dbReference type="GO" id="GO:0007165">
    <property type="term" value="P:signal transduction"/>
    <property type="evidence" value="ECO:0007669"/>
    <property type="project" value="UniProtKB-KW"/>
</dbReference>
<evidence type="ECO:0000256" key="5">
    <source>
        <dbReference type="SAM" id="Phobius"/>
    </source>
</evidence>
<protein>
    <submittedName>
        <fullName evidence="8">Methyl-accepting chemotaxis sensory transducer</fullName>
    </submittedName>
</protein>
<evidence type="ECO:0000313" key="8">
    <source>
        <dbReference type="EMBL" id="ACV63998.1"/>
    </source>
</evidence>
<dbReference type="EMBL" id="CP001720">
    <property type="protein sequence ID" value="ACV63998.1"/>
    <property type="molecule type" value="Genomic_DNA"/>
</dbReference>
<feature type="domain" description="HAMP" evidence="7">
    <location>
        <begin position="211"/>
        <end position="265"/>
    </location>
</feature>
<dbReference type="GO" id="GO:0004888">
    <property type="term" value="F:transmembrane signaling receptor activity"/>
    <property type="evidence" value="ECO:0007669"/>
    <property type="project" value="InterPro"/>
</dbReference>
<dbReference type="CDD" id="cd06225">
    <property type="entry name" value="HAMP"/>
    <property type="match status" value="1"/>
</dbReference>
<organism evidence="8 9">
    <name type="scientific">Desulfofarcimen acetoxidans (strain ATCC 49208 / DSM 771 / KCTC 5769 / VKM B-1644 / 5575)</name>
    <name type="common">Desulfotomaculum acetoxidans</name>
    <dbReference type="NCBI Taxonomy" id="485916"/>
    <lineage>
        <taxon>Bacteria</taxon>
        <taxon>Bacillati</taxon>
        <taxon>Bacillota</taxon>
        <taxon>Clostridia</taxon>
        <taxon>Eubacteriales</taxon>
        <taxon>Peptococcaceae</taxon>
        <taxon>Desulfofarcimen</taxon>
    </lineage>
</organism>
<gene>
    <name evidence="8" type="ordered locus">Dtox_3264</name>
</gene>
<evidence type="ECO:0000256" key="2">
    <source>
        <dbReference type="ARBA" id="ARBA00029447"/>
    </source>
</evidence>
<accession>C8W5J8</accession>
<sequence>MLNKILANIKITTKIYLSFGLALLILCSFAIISIAEFNKISNDAIGLQKNELPRYYNSMKLATMLNEQVMNIRAYMLYRDEKFASQFQDISKQSSVLEKEVYELSRQQKNKDILSAIMSHQDRYTAICTEQIIPLVRAGNIEGAVQAGNTVINDYQEIQRLLAEYTAGKDGDINKVVDDTLADSRQARNLILVLLVIASVLSVIIGYLLIISITKPIKEVIEEMYKMGEEHDLRERYLVEGVQDEIGSLRRTFNHMLVNRRRMITEIKDSSTTLAAQSEQLSASSEQVTSAVQEVVATINQLAMTTDSQSVNTSQVNQLALGMSEMAKQGSQAVENTLQKMNLINGKVVESTTVISDLDKRSHEIGQILEVITNIADQTNLLALNAAIEAARAGEAGRGFAVVAEEVRKLAEQSAGATKDIASIVKEIKGQTRLAVDSMDQVTGVVEDGVKVSAETSSILSKIIGEIERVTVMVGEISQAAENNSDMTQNLASASQETNANIEQVSASAQHLTEMAERLREMTAVYKL</sequence>
<comment type="similarity">
    <text evidence="2">Belongs to the methyl-accepting chemotaxis (MCP) protein family.</text>
</comment>
<dbReference type="PANTHER" id="PTHR32089:SF112">
    <property type="entry name" value="LYSOZYME-LIKE PROTEIN-RELATED"/>
    <property type="match status" value="1"/>
</dbReference>
<dbReference type="InterPro" id="IPR003660">
    <property type="entry name" value="HAMP_dom"/>
</dbReference>
<keyword evidence="5" id="KW-0812">Transmembrane</keyword>
<feature type="domain" description="Methyl-accepting transducer" evidence="6">
    <location>
        <begin position="263"/>
        <end position="499"/>
    </location>
</feature>
<dbReference type="eggNOG" id="COG0840">
    <property type="taxonomic scope" value="Bacteria"/>
</dbReference>
<dbReference type="Pfam" id="PF00672">
    <property type="entry name" value="HAMP"/>
    <property type="match status" value="1"/>
</dbReference>
<dbReference type="HOGENOM" id="CLU_000445_107_27_9"/>
<dbReference type="PROSITE" id="PS50885">
    <property type="entry name" value="HAMP"/>
    <property type="match status" value="1"/>
</dbReference>
<dbReference type="Pfam" id="PF12729">
    <property type="entry name" value="4HB_MCP_1"/>
    <property type="match status" value="1"/>
</dbReference>
<evidence type="ECO:0000259" key="7">
    <source>
        <dbReference type="PROSITE" id="PS50885"/>
    </source>
</evidence>